<evidence type="ECO:0000259" key="15">
    <source>
        <dbReference type="Pfam" id="PF01225"/>
    </source>
</evidence>
<evidence type="ECO:0000256" key="2">
    <source>
        <dbReference type="ARBA" id="ARBA00004752"/>
    </source>
</evidence>
<dbReference type="HOGENOM" id="CLU_028104_2_2_4"/>
<dbReference type="SUPFAM" id="SSF53244">
    <property type="entry name" value="MurD-like peptide ligases, peptide-binding domain"/>
    <property type="match status" value="1"/>
</dbReference>
<evidence type="ECO:0000256" key="12">
    <source>
        <dbReference type="ARBA" id="ARBA00023316"/>
    </source>
</evidence>
<dbReference type="EC" id="6.3.2.8" evidence="3 14"/>
<dbReference type="KEGG" id="mbat:BN1208_1171"/>
<protein>
    <recommendedName>
        <fullName evidence="3 14">UDP-N-acetylmuramate--L-alanine ligase</fullName>
        <ecNumber evidence="3 14">6.3.2.8</ecNumber>
    </recommendedName>
    <alternativeName>
        <fullName evidence="14">UDP-N-acetylmuramoyl-L-alanine synthetase</fullName>
    </alternativeName>
</protein>
<accession>A0A0D6EWP4</accession>
<dbReference type="OrthoDB" id="9804126at2"/>
<dbReference type="Pfam" id="PF08245">
    <property type="entry name" value="Mur_ligase_M"/>
    <property type="match status" value="1"/>
</dbReference>
<dbReference type="InterPro" id="IPR005758">
    <property type="entry name" value="UDP-N-AcMur_Ala_ligase_MurC"/>
</dbReference>
<keyword evidence="11 14" id="KW-0131">Cell cycle</keyword>
<keyword evidence="6 14" id="KW-0132">Cell division</keyword>
<dbReference type="RefSeq" id="WP_046488763.1">
    <property type="nucleotide sequence ID" value="NZ_LN827929.1"/>
</dbReference>
<dbReference type="PANTHER" id="PTHR43445">
    <property type="entry name" value="UDP-N-ACETYLMURAMATE--L-ALANINE LIGASE-RELATED"/>
    <property type="match status" value="1"/>
</dbReference>
<comment type="similarity">
    <text evidence="14">Belongs to the MurCDEF family.</text>
</comment>
<dbReference type="EMBL" id="LN827929">
    <property type="protein sequence ID" value="CEZ20052.1"/>
    <property type="molecule type" value="Genomic_DNA"/>
</dbReference>
<dbReference type="GO" id="GO:0008360">
    <property type="term" value="P:regulation of cell shape"/>
    <property type="evidence" value="ECO:0007669"/>
    <property type="project" value="UniProtKB-KW"/>
</dbReference>
<keyword evidence="9 14" id="KW-0133">Cell shape</keyword>
<comment type="subcellular location">
    <subcellularLocation>
        <location evidence="1 14">Cytoplasm</location>
    </subcellularLocation>
</comment>
<comment type="catalytic activity">
    <reaction evidence="13 14">
        <text>UDP-N-acetyl-alpha-D-muramate + L-alanine + ATP = UDP-N-acetyl-alpha-D-muramoyl-L-alanine + ADP + phosphate + H(+)</text>
        <dbReference type="Rhea" id="RHEA:23372"/>
        <dbReference type="ChEBI" id="CHEBI:15378"/>
        <dbReference type="ChEBI" id="CHEBI:30616"/>
        <dbReference type="ChEBI" id="CHEBI:43474"/>
        <dbReference type="ChEBI" id="CHEBI:57972"/>
        <dbReference type="ChEBI" id="CHEBI:70757"/>
        <dbReference type="ChEBI" id="CHEBI:83898"/>
        <dbReference type="ChEBI" id="CHEBI:456216"/>
        <dbReference type="EC" id="6.3.2.8"/>
    </reaction>
</comment>
<evidence type="ECO:0000313" key="19">
    <source>
        <dbReference type="Proteomes" id="UP000064007"/>
    </source>
</evidence>
<evidence type="ECO:0000259" key="17">
    <source>
        <dbReference type="Pfam" id="PF08245"/>
    </source>
</evidence>
<dbReference type="GO" id="GO:0071555">
    <property type="term" value="P:cell wall organization"/>
    <property type="evidence" value="ECO:0007669"/>
    <property type="project" value="UniProtKB-KW"/>
</dbReference>
<dbReference type="InterPro" id="IPR013221">
    <property type="entry name" value="Mur_ligase_cen"/>
</dbReference>
<keyword evidence="4 14" id="KW-0963">Cytoplasm</keyword>
<dbReference type="InterPro" id="IPR004101">
    <property type="entry name" value="Mur_ligase_C"/>
</dbReference>
<name>A0A0D6EWP4_9PROT</name>
<keyword evidence="19" id="KW-1185">Reference proteome</keyword>
<evidence type="ECO:0000256" key="14">
    <source>
        <dbReference type="HAMAP-Rule" id="MF_00046"/>
    </source>
</evidence>
<dbReference type="GO" id="GO:0005737">
    <property type="term" value="C:cytoplasm"/>
    <property type="evidence" value="ECO:0007669"/>
    <property type="project" value="UniProtKB-SubCell"/>
</dbReference>
<dbReference type="GO" id="GO:0009252">
    <property type="term" value="P:peptidoglycan biosynthetic process"/>
    <property type="evidence" value="ECO:0007669"/>
    <property type="project" value="UniProtKB-UniRule"/>
</dbReference>
<organism evidence="18 19">
    <name type="scientific">Candidatus Methylopumilus planktonicus</name>
    <dbReference type="NCBI Taxonomy" id="1581557"/>
    <lineage>
        <taxon>Bacteria</taxon>
        <taxon>Pseudomonadati</taxon>
        <taxon>Pseudomonadota</taxon>
        <taxon>Betaproteobacteria</taxon>
        <taxon>Nitrosomonadales</taxon>
        <taxon>Methylophilaceae</taxon>
        <taxon>Candidatus Methylopumilus</taxon>
    </lineage>
</organism>
<reference evidence="19" key="1">
    <citation type="submission" date="2014-12" db="EMBL/GenBank/DDBJ databases">
        <authorList>
            <person name="Salcher M.M."/>
        </authorList>
    </citation>
    <scope>NUCLEOTIDE SEQUENCE [LARGE SCALE GENOMIC DNA]</scope>
    <source>
        <strain evidence="19">MMS-10A-171</strain>
    </source>
</reference>
<keyword evidence="5 14" id="KW-0436">Ligase</keyword>
<feature type="domain" description="Mur ligase C-terminal" evidence="16">
    <location>
        <begin position="314"/>
        <end position="448"/>
    </location>
</feature>
<keyword evidence="8 14" id="KW-0067">ATP-binding</keyword>
<evidence type="ECO:0000313" key="18">
    <source>
        <dbReference type="EMBL" id="CEZ20052.1"/>
    </source>
</evidence>
<dbReference type="GO" id="GO:0008763">
    <property type="term" value="F:UDP-N-acetylmuramate-L-alanine ligase activity"/>
    <property type="evidence" value="ECO:0007669"/>
    <property type="project" value="UniProtKB-UniRule"/>
</dbReference>
<dbReference type="Gene3D" id="3.40.50.720">
    <property type="entry name" value="NAD(P)-binding Rossmann-like Domain"/>
    <property type="match status" value="1"/>
</dbReference>
<dbReference type="Gene3D" id="3.40.1190.10">
    <property type="entry name" value="Mur-like, catalytic domain"/>
    <property type="match status" value="1"/>
</dbReference>
<feature type="domain" description="Mur ligase central" evidence="17">
    <location>
        <begin position="110"/>
        <end position="292"/>
    </location>
</feature>
<dbReference type="Proteomes" id="UP000064007">
    <property type="component" value="Chromosome 1"/>
</dbReference>
<evidence type="ECO:0000256" key="1">
    <source>
        <dbReference type="ARBA" id="ARBA00004496"/>
    </source>
</evidence>
<dbReference type="GO" id="GO:0005524">
    <property type="term" value="F:ATP binding"/>
    <property type="evidence" value="ECO:0007669"/>
    <property type="project" value="UniProtKB-UniRule"/>
</dbReference>
<dbReference type="STRING" id="1581557.BN1208_1171"/>
<evidence type="ECO:0000256" key="4">
    <source>
        <dbReference type="ARBA" id="ARBA00022490"/>
    </source>
</evidence>
<dbReference type="InterPro" id="IPR050061">
    <property type="entry name" value="MurCDEF_pg_biosynth"/>
</dbReference>
<dbReference type="InterPro" id="IPR036615">
    <property type="entry name" value="Mur_ligase_C_dom_sf"/>
</dbReference>
<keyword evidence="10 14" id="KW-0573">Peptidoglycan synthesis</keyword>
<comment type="function">
    <text evidence="14">Cell wall formation.</text>
</comment>
<dbReference type="Pfam" id="PF02875">
    <property type="entry name" value="Mur_ligase_C"/>
    <property type="match status" value="1"/>
</dbReference>
<sequence length="463" mass="51254">MKHNINRIHFIGIGGSGMSGIAEVMHNLGYFISGSDIQESPVTSRLKDLGIKIFINHSSDNIRDVDVVVISSAIDQDNPELKAAIKNKIPIMPRAEMLSELMRFKKGIAVAGTHGKTTTTSLIASILAEASMDPTYVIGGRLSSLNANAKLGNGEYIVVEADESDASFLHLTPVYSIVTNIDQDHMETYDNDFDKLKKTYIEFIHRLPFYGVVILCIDDPVIKSIISEISRPIITYGLSENADVHAEEVNADAGKMHFKVTIKHSDVVKKDITLNLPGKHYVRNALAAIALADELEIPISKTIDALKNFKGVGRRFETYKDLIFNDKTFILVDDYGHHPVEIEAVLDAAGDAYPNRSIYLIFQPHRYTRSRDYFNEFVRVLHKADQVLLTDIYSAGEKMIPGVSSSAMMDSINKITNKVSFEKDITKLAKTALQNINQNSILIVMGAGSVGRVTKDILNIVNS</sequence>
<dbReference type="Gene3D" id="3.90.190.20">
    <property type="entry name" value="Mur ligase, C-terminal domain"/>
    <property type="match status" value="1"/>
</dbReference>
<evidence type="ECO:0000256" key="10">
    <source>
        <dbReference type="ARBA" id="ARBA00022984"/>
    </source>
</evidence>
<keyword evidence="12 14" id="KW-0961">Cell wall biogenesis/degradation</keyword>
<dbReference type="InterPro" id="IPR000713">
    <property type="entry name" value="Mur_ligase_N"/>
</dbReference>
<evidence type="ECO:0000256" key="3">
    <source>
        <dbReference type="ARBA" id="ARBA00012211"/>
    </source>
</evidence>
<dbReference type="AlphaFoldDB" id="A0A0D6EWP4"/>
<evidence type="ECO:0000259" key="16">
    <source>
        <dbReference type="Pfam" id="PF02875"/>
    </source>
</evidence>
<dbReference type="SUPFAM" id="SSF53623">
    <property type="entry name" value="MurD-like peptide ligases, catalytic domain"/>
    <property type="match status" value="1"/>
</dbReference>
<dbReference type="NCBIfam" id="TIGR01082">
    <property type="entry name" value="murC"/>
    <property type="match status" value="1"/>
</dbReference>
<evidence type="ECO:0000256" key="11">
    <source>
        <dbReference type="ARBA" id="ARBA00023306"/>
    </source>
</evidence>
<evidence type="ECO:0000256" key="6">
    <source>
        <dbReference type="ARBA" id="ARBA00022618"/>
    </source>
</evidence>
<dbReference type="Pfam" id="PF01225">
    <property type="entry name" value="Mur_ligase"/>
    <property type="match status" value="1"/>
</dbReference>
<dbReference type="SUPFAM" id="SSF51984">
    <property type="entry name" value="MurCD N-terminal domain"/>
    <property type="match status" value="1"/>
</dbReference>
<dbReference type="PANTHER" id="PTHR43445:SF3">
    <property type="entry name" value="UDP-N-ACETYLMURAMATE--L-ALANINE LIGASE"/>
    <property type="match status" value="1"/>
</dbReference>
<keyword evidence="7 14" id="KW-0547">Nucleotide-binding</keyword>
<proteinExistence type="inferred from homology"/>
<dbReference type="InterPro" id="IPR036565">
    <property type="entry name" value="Mur-like_cat_sf"/>
</dbReference>
<evidence type="ECO:0000256" key="9">
    <source>
        <dbReference type="ARBA" id="ARBA00022960"/>
    </source>
</evidence>
<evidence type="ECO:0000256" key="13">
    <source>
        <dbReference type="ARBA" id="ARBA00047833"/>
    </source>
</evidence>
<dbReference type="HAMAP" id="MF_00046">
    <property type="entry name" value="MurC"/>
    <property type="match status" value="1"/>
</dbReference>
<evidence type="ECO:0000256" key="5">
    <source>
        <dbReference type="ARBA" id="ARBA00022598"/>
    </source>
</evidence>
<evidence type="ECO:0000256" key="8">
    <source>
        <dbReference type="ARBA" id="ARBA00022840"/>
    </source>
</evidence>
<gene>
    <name evidence="14 18" type="primary">murC</name>
    <name evidence="18" type="ORF">BN1208_1171</name>
</gene>
<feature type="binding site" evidence="14">
    <location>
        <begin position="112"/>
        <end position="118"/>
    </location>
    <ligand>
        <name>ATP</name>
        <dbReference type="ChEBI" id="CHEBI:30616"/>
    </ligand>
</feature>
<dbReference type="UniPathway" id="UPA00219"/>
<comment type="pathway">
    <text evidence="2 14">Cell wall biogenesis; peptidoglycan biosynthesis.</text>
</comment>
<evidence type="ECO:0000256" key="7">
    <source>
        <dbReference type="ARBA" id="ARBA00022741"/>
    </source>
</evidence>
<feature type="domain" description="Mur ligase N-terminal catalytic" evidence="15">
    <location>
        <begin position="7"/>
        <end position="105"/>
    </location>
</feature>
<dbReference type="GO" id="GO:0051301">
    <property type="term" value="P:cell division"/>
    <property type="evidence" value="ECO:0007669"/>
    <property type="project" value="UniProtKB-KW"/>
</dbReference>